<dbReference type="Proteomes" id="UP000008021">
    <property type="component" value="Chromosome 10"/>
</dbReference>
<accession>A0A0E0EY20</accession>
<name>A0A0E0EY20_9ORYZ</name>
<protein>
    <submittedName>
        <fullName evidence="1">Uncharacterized protein</fullName>
    </submittedName>
</protein>
<sequence>MPTTQYRVCLTKNHQFPILKPLHQHLVLDTPIPIMTQLFQKKSQLIASVLGSKSNHWNHSLLLKKSFSFSPSPKIGSFLFFLLSFFFSLSCWDLPPPSVVRQPFFLVASKQAVDVQSKKAESRL</sequence>
<evidence type="ECO:0000313" key="2">
    <source>
        <dbReference type="Proteomes" id="UP000008021"/>
    </source>
</evidence>
<proteinExistence type="predicted"/>
<organism evidence="1">
    <name type="scientific">Oryza meridionalis</name>
    <dbReference type="NCBI Taxonomy" id="40149"/>
    <lineage>
        <taxon>Eukaryota</taxon>
        <taxon>Viridiplantae</taxon>
        <taxon>Streptophyta</taxon>
        <taxon>Embryophyta</taxon>
        <taxon>Tracheophyta</taxon>
        <taxon>Spermatophyta</taxon>
        <taxon>Magnoliopsida</taxon>
        <taxon>Liliopsida</taxon>
        <taxon>Poales</taxon>
        <taxon>Poaceae</taxon>
        <taxon>BOP clade</taxon>
        <taxon>Oryzoideae</taxon>
        <taxon>Oryzeae</taxon>
        <taxon>Oryzinae</taxon>
        <taxon>Oryza</taxon>
    </lineage>
</organism>
<keyword evidence="2" id="KW-1185">Reference proteome</keyword>
<dbReference type="AlphaFoldDB" id="A0A0E0EY20"/>
<dbReference type="EnsemblPlants" id="OMERI10G07720.7">
    <property type="protein sequence ID" value="OMERI10G07720.7"/>
    <property type="gene ID" value="OMERI10G07720"/>
</dbReference>
<reference evidence="1" key="1">
    <citation type="submission" date="2015-04" db="UniProtKB">
        <authorList>
            <consortium name="EnsemblPlants"/>
        </authorList>
    </citation>
    <scope>IDENTIFICATION</scope>
</reference>
<reference evidence="1" key="2">
    <citation type="submission" date="2018-05" db="EMBL/GenBank/DDBJ databases">
        <title>OmerRS3 (Oryza meridionalis Reference Sequence Version 3).</title>
        <authorList>
            <person name="Zhang J."/>
            <person name="Kudrna D."/>
            <person name="Lee S."/>
            <person name="Talag J."/>
            <person name="Welchert J."/>
            <person name="Wing R.A."/>
        </authorList>
    </citation>
    <scope>NUCLEOTIDE SEQUENCE [LARGE SCALE GENOMIC DNA]</scope>
    <source>
        <strain evidence="1">cv. OR44</strain>
    </source>
</reference>
<dbReference type="HOGENOM" id="CLU_2007567_0_0_1"/>
<dbReference type="Gramene" id="OMERI10G07720.7">
    <property type="protein sequence ID" value="OMERI10G07720.7"/>
    <property type="gene ID" value="OMERI10G07720"/>
</dbReference>
<evidence type="ECO:0000313" key="1">
    <source>
        <dbReference type="EnsemblPlants" id="OMERI10G07720.7"/>
    </source>
</evidence>